<accession>A0A7M1RYP3</accession>
<dbReference type="EMBL" id="MT774391">
    <property type="protein sequence ID" value="QOR59545.1"/>
    <property type="molecule type" value="Genomic_DNA"/>
</dbReference>
<keyword evidence="2" id="KW-1185">Reference proteome</keyword>
<protein>
    <submittedName>
        <fullName evidence="1">Uncharacterized protein</fullName>
    </submittedName>
</protein>
<dbReference type="Proteomes" id="UP000594161">
    <property type="component" value="Segment"/>
</dbReference>
<name>A0A7M1RYP3_9CAUD</name>
<dbReference type="RefSeq" id="YP_010111703.1">
    <property type="nucleotide sequence ID" value="NC_055884.1"/>
</dbReference>
<reference evidence="1 2" key="1">
    <citation type="submission" date="2020-07" db="EMBL/GenBank/DDBJ databases">
        <title>Taxonomic proposal: Crassvirales, a new order of highly abundant and diverse bacterial viruses.</title>
        <authorList>
            <person name="Shkoporov A.N."/>
            <person name="Stockdale S.R."/>
            <person name="Guerin E."/>
            <person name="Ross R.P."/>
            <person name="Hill C."/>
        </authorList>
    </citation>
    <scope>NUCLEOTIDE SEQUENCE [LARGE SCALE GENOMIC DNA]</scope>
</reference>
<dbReference type="InterPro" id="IPR057879">
    <property type="entry name" value="crAss_PVA"/>
</dbReference>
<dbReference type="GeneID" id="65130152"/>
<evidence type="ECO:0000313" key="2">
    <source>
        <dbReference type="Proteomes" id="UP000594161"/>
    </source>
</evidence>
<sequence>MAEISVENVMVEAERDSFFPPRLWVITYDLRGVGKGIAMVKASNANDAEQILKTSGMYNGTQSEYLVTKTEEIVIPPCCGLMAEQNVEFFNNN</sequence>
<organism evidence="1 2">
    <name type="scientific">uncultured phage cr126_1</name>
    <dbReference type="NCBI Taxonomy" id="2772075"/>
    <lineage>
        <taxon>Viruses</taxon>
        <taxon>Duplodnaviria</taxon>
        <taxon>Heunggongvirae</taxon>
        <taxon>Uroviricota</taxon>
        <taxon>Caudoviricetes</taxon>
        <taxon>Crassvirales</taxon>
        <taxon>Steigviridae</taxon>
        <taxon>Asinivirinae</taxon>
        <taxon>Kolpuevirus</taxon>
        <taxon>Kolpuevirus hominis</taxon>
    </lineage>
</organism>
<proteinExistence type="predicted"/>
<dbReference type="Pfam" id="PF25709">
    <property type="entry name" value="crAss_PVA"/>
    <property type="match status" value="1"/>
</dbReference>
<dbReference type="KEGG" id="vg:65130152"/>
<evidence type="ECO:0000313" key="1">
    <source>
        <dbReference type="EMBL" id="QOR59545.1"/>
    </source>
</evidence>